<dbReference type="InterPro" id="IPR025269">
    <property type="entry name" value="SAM-like_dom"/>
</dbReference>
<dbReference type="AlphaFoldDB" id="A0A413SXB7"/>
<dbReference type="PROSITE" id="PS51898">
    <property type="entry name" value="TYR_RECOMBINASE"/>
    <property type="match status" value="1"/>
</dbReference>
<dbReference type="SUPFAM" id="SSF56349">
    <property type="entry name" value="DNA breaking-rejoining enzymes"/>
    <property type="match status" value="1"/>
</dbReference>
<comment type="caution">
    <text evidence="5">The sequence shown here is derived from an EMBL/GenBank/DDBJ whole genome shotgun (WGS) entry which is preliminary data.</text>
</comment>
<dbReference type="PANTHER" id="PTHR30349">
    <property type="entry name" value="PHAGE INTEGRASE-RELATED"/>
    <property type="match status" value="1"/>
</dbReference>
<gene>
    <name evidence="5" type="ORF">DW921_11505</name>
</gene>
<evidence type="ECO:0000256" key="1">
    <source>
        <dbReference type="ARBA" id="ARBA00008857"/>
    </source>
</evidence>
<dbReference type="CDD" id="cd01185">
    <property type="entry name" value="INTN1_C_like"/>
    <property type="match status" value="1"/>
</dbReference>
<dbReference type="PANTHER" id="PTHR30349:SF64">
    <property type="entry name" value="PROPHAGE INTEGRASE INTD-RELATED"/>
    <property type="match status" value="1"/>
</dbReference>
<dbReference type="Pfam" id="PF00589">
    <property type="entry name" value="Phage_integrase"/>
    <property type="match status" value="1"/>
</dbReference>
<feature type="domain" description="Tyr recombinase" evidence="4">
    <location>
        <begin position="247"/>
        <end position="440"/>
    </location>
</feature>
<dbReference type="EMBL" id="QSFT01000028">
    <property type="protein sequence ID" value="RHA73991.1"/>
    <property type="molecule type" value="Genomic_DNA"/>
</dbReference>
<dbReference type="GO" id="GO:0006310">
    <property type="term" value="P:DNA recombination"/>
    <property type="evidence" value="ECO:0007669"/>
    <property type="project" value="UniProtKB-KW"/>
</dbReference>
<dbReference type="RefSeq" id="WP_118400742.1">
    <property type="nucleotide sequence ID" value="NZ_CABJGD010000028.1"/>
</dbReference>
<dbReference type="GO" id="GO:0015074">
    <property type="term" value="P:DNA integration"/>
    <property type="evidence" value="ECO:0007669"/>
    <property type="project" value="InterPro"/>
</dbReference>
<dbReference type="Gene3D" id="1.10.150.130">
    <property type="match status" value="1"/>
</dbReference>
<evidence type="ECO:0000256" key="2">
    <source>
        <dbReference type="ARBA" id="ARBA00023125"/>
    </source>
</evidence>
<sequence>MGRPKRLYPLGKYRLRTPKVIDKEKAYPIELEYTWNRQIIRKTTNVFVKVADWNQNGNQGRGEIRVSYGSEFKRLNQLLLSRVERIDSQLAEYNEKHPNQITADVISGFLSDKPLSRRDQGKDFVEFTLERLSSDYSRNRIGRSRYENGRSCMNIFQTFLRATKQATCGNDSIYVGDVTPELLDSYIAWRREVKQNTDATINHSLTPILKACAYACEMNIMEPAINARIQDMRIITKTSLSEEESEFDGKSLNKEQMQALMEYYKTCQEPRRKEFLEMFFFAFHACGLRVVDVMTLQWGHVNFGKKELRKIMIKTNKRHVIPLTEPAIHILRQWQEKREGCRYVFNLVKENLELDDEEALYKARNNATKCINQSLAVVGEQIGLPFNLSMHVARHTFAVFALNKGLSMSVVSRLLGHGSTDVTEKVYARFLPETLSSEVARLKDEFASLEII</sequence>
<keyword evidence="2" id="KW-0238">DNA-binding</keyword>
<evidence type="ECO:0000259" key="4">
    <source>
        <dbReference type="PROSITE" id="PS51898"/>
    </source>
</evidence>
<dbReference type="Pfam" id="PF13102">
    <property type="entry name" value="Phage_int_SAM_5"/>
    <property type="match status" value="1"/>
</dbReference>
<dbReference type="InterPro" id="IPR011010">
    <property type="entry name" value="DNA_brk_join_enz"/>
</dbReference>
<dbReference type="InterPro" id="IPR013762">
    <property type="entry name" value="Integrase-like_cat_sf"/>
</dbReference>
<reference evidence="5 6" key="1">
    <citation type="submission" date="2018-08" db="EMBL/GenBank/DDBJ databases">
        <title>A genome reference for cultivated species of the human gut microbiota.</title>
        <authorList>
            <person name="Zou Y."/>
            <person name="Xue W."/>
            <person name="Luo G."/>
        </authorList>
    </citation>
    <scope>NUCLEOTIDE SEQUENCE [LARGE SCALE GENOMIC DNA]</scope>
    <source>
        <strain evidence="5 6">AM42-38</strain>
    </source>
</reference>
<evidence type="ECO:0000256" key="3">
    <source>
        <dbReference type="ARBA" id="ARBA00023172"/>
    </source>
</evidence>
<accession>A0A413SXB7</accession>
<protein>
    <submittedName>
        <fullName evidence="5">Recombinase</fullName>
    </submittedName>
</protein>
<keyword evidence="3" id="KW-0233">DNA recombination</keyword>
<dbReference type="InterPro" id="IPR002104">
    <property type="entry name" value="Integrase_catalytic"/>
</dbReference>
<name>A0A413SXB7_9BACT</name>
<dbReference type="InterPro" id="IPR050090">
    <property type="entry name" value="Tyrosine_recombinase_XerCD"/>
</dbReference>
<dbReference type="Proteomes" id="UP000283855">
    <property type="component" value="Unassembled WGS sequence"/>
</dbReference>
<dbReference type="InterPro" id="IPR010998">
    <property type="entry name" value="Integrase_recombinase_N"/>
</dbReference>
<evidence type="ECO:0000313" key="6">
    <source>
        <dbReference type="Proteomes" id="UP000283855"/>
    </source>
</evidence>
<dbReference type="GO" id="GO:0003677">
    <property type="term" value="F:DNA binding"/>
    <property type="evidence" value="ECO:0007669"/>
    <property type="project" value="UniProtKB-KW"/>
</dbReference>
<proteinExistence type="inferred from homology"/>
<evidence type="ECO:0000313" key="5">
    <source>
        <dbReference type="EMBL" id="RHA73991.1"/>
    </source>
</evidence>
<organism evidence="5 6">
    <name type="scientific">Phocaeicola coprophilus</name>
    <dbReference type="NCBI Taxonomy" id="387090"/>
    <lineage>
        <taxon>Bacteria</taxon>
        <taxon>Pseudomonadati</taxon>
        <taxon>Bacteroidota</taxon>
        <taxon>Bacteroidia</taxon>
        <taxon>Bacteroidales</taxon>
        <taxon>Bacteroidaceae</taxon>
        <taxon>Phocaeicola</taxon>
    </lineage>
</organism>
<dbReference type="Gene3D" id="1.10.443.10">
    <property type="entry name" value="Intergrase catalytic core"/>
    <property type="match status" value="1"/>
</dbReference>
<comment type="similarity">
    <text evidence="1">Belongs to the 'phage' integrase family.</text>
</comment>